<dbReference type="InterPro" id="IPR025202">
    <property type="entry name" value="PLD-like_dom"/>
</dbReference>
<dbReference type="PANTHER" id="PTHR21248">
    <property type="entry name" value="CARDIOLIPIN SYNTHASE"/>
    <property type="match status" value="1"/>
</dbReference>
<dbReference type="Gene3D" id="3.30.870.10">
    <property type="entry name" value="Endonuclease Chain A"/>
    <property type="match status" value="1"/>
</dbReference>
<comment type="caution">
    <text evidence="3">The sequence shown here is derived from an EMBL/GenBank/DDBJ whole genome shotgun (WGS) entry which is preliminary data.</text>
</comment>
<sequence length="378" mass="44336">MKVVTESTKSEWEAAIQECKKDLVIYAPYWDKFLLDLLEPVKPKINITIITSNDMSKYITSRYALEALKKVVNKKEYGKTLKIKEYPGLHAKLLSVDGRIISVGSQNFTTNSQERMFEVSVFCSEENVRLAQLESQLNNAHMVMIKKERVEEIEKFVQNHKELRNQLRLMRKEQLLLQQAWHPLRFDKGERAELADQLTFEELFKNEKHDVERSNWIPIFDQQKKYRLHFVRINKNTASFTLTKIFFSDSLDIGHDKEKEQFDFQVSSRADKDGFNVAVTAKVTYGERLYKATIKYCIDFEESIEPEISWGQRIPPEELKCVLLNHVSSGQLLRRIMESFHTSNFLNSEQTKTFKDTFRKAKEVTILTVKSHPVLVIR</sequence>
<evidence type="ECO:0000313" key="3">
    <source>
        <dbReference type="EMBL" id="MDV5171041.1"/>
    </source>
</evidence>
<dbReference type="Proteomes" id="UP001186452">
    <property type="component" value="Unassembled WGS sequence"/>
</dbReference>
<dbReference type="SUPFAM" id="SSF56024">
    <property type="entry name" value="Phospholipase D/nuclease"/>
    <property type="match status" value="1"/>
</dbReference>
<proteinExistence type="predicted"/>
<organism evidence="3 4">
    <name type="scientific">Photobacterium rosenbergii</name>
    <dbReference type="NCBI Taxonomy" id="294936"/>
    <lineage>
        <taxon>Bacteria</taxon>
        <taxon>Pseudomonadati</taxon>
        <taxon>Pseudomonadota</taxon>
        <taxon>Gammaproteobacteria</taxon>
        <taxon>Vibrionales</taxon>
        <taxon>Vibrionaceae</taxon>
        <taxon>Photobacterium</taxon>
    </lineage>
</organism>
<evidence type="ECO:0000256" key="1">
    <source>
        <dbReference type="SAM" id="Coils"/>
    </source>
</evidence>
<dbReference type="PROSITE" id="PS50035">
    <property type="entry name" value="PLD"/>
    <property type="match status" value="1"/>
</dbReference>
<feature type="coiled-coil region" evidence="1">
    <location>
        <begin position="146"/>
        <end position="173"/>
    </location>
</feature>
<evidence type="ECO:0000313" key="4">
    <source>
        <dbReference type="Proteomes" id="UP001186452"/>
    </source>
</evidence>
<name>A0ABU3ZLP6_9GAMM</name>
<keyword evidence="1" id="KW-0175">Coiled coil</keyword>
<gene>
    <name evidence="3" type="ORF">R2X38_18760</name>
</gene>
<dbReference type="RefSeq" id="WP_317523863.1">
    <property type="nucleotide sequence ID" value="NZ_JAWJZI010000009.1"/>
</dbReference>
<dbReference type="InterPro" id="IPR001736">
    <property type="entry name" value="PLipase_D/transphosphatidylase"/>
</dbReference>
<reference evidence="3 4" key="1">
    <citation type="submission" date="2023-10" db="EMBL/GenBank/DDBJ databases">
        <title>Marine bacteria isolated from horseshoe crab.</title>
        <authorList>
            <person name="Cheng T.H."/>
        </authorList>
    </citation>
    <scope>NUCLEOTIDE SEQUENCE [LARGE SCALE GENOMIC DNA]</scope>
    <source>
        <strain evidence="3 4">HSC6</strain>
    </source>
</reference>
<dbReference type="Pfam" id="PF13091">
    <property type="entry name" value="PLDc_2"/>
    <property type="match status" value="1"/>
</dbReference>
<dbReference type="PANTHER" id="PTHR21248:SF22">
    <property type="entry name" value="PHOSPHOLIPASE D"/>
    <property type="match status" value="1"/>
</dbReference>
<evidence type="ECO:0000259" key="2">
    <source>
        <dbReference type="PROSITE" id="PS50035"/>
    </source>
</evidence>
<feature type="domain" description="PLD phosphodiesterase" evidence="2">
    <location>
        <begin position="89"/>
        <end position="112"/>
    </location>
</feature>
<dbReference type="CDD" id="cd00138">
    <property type="entry name" value="PLDc_SF"/>
    <property type="match status" value="1"/>
</dbReference>
<dbReference type="EMBL" id="JAWJZI010000009">
    <property type="protein sequence ID" value="MDV5171041.1"/>
    <property type="molecule type" value="Genomic_DNA"/>
</dbReference>
<protein>
    <submittedName>
        <fullName evidence="3">Phospholipase D-like domain-containing protein</fullName>
    </submittedName>
</protein>
<keyword evidence="4" id="KW-1185">Reference proteome</keyword>
<accession>A0ABU3ZLP6</accession>